<evidence type="ECO:0000256" key="3">
    <source>
        <dbReference type="ARBA" id="ARBA00023004"/>
    </source>
</evidence>
<feature type="transmembrane region" description="Helical" evidence="5">
    <location>
        <begin position="7"/>
        <end position="28"/>
    </location>
</feature>
<dbReference type="PANTHER" id="PTHR35008">
    <property type="entry name" value="BLL4482 PROTEIN-RELATED"/>
    <property type="match status" value="1"/>
</dbReference>
<evidence type="ECO:0000259" key="6">
    <source>
        <dbReference type="PROSITE" id="PS51007"/>
    </source>
</evidence>
<feature type="domain" description="Cytochrome c" evidence="6">
    <location>
        <begin position="49"/>
        <end position="149"/>
    </location>
</feature>
<dbReference type="Proteomes" id="UP000181790">
    <property type="component" value="Unassembled WGS sequence"/>
</dbReference>
<evidence type="ECO:0000256" key="2">
    <source>
        <dbReference type="ARBA" id="ARBA00022723"/>
    </source>
</evidence>
<evidence type="ECO:0000256" key="1">
    <source>
        <dbReference type="ARBA" id="ARBA00022617"/>
    </source>
</evidence>
<feature type="domain" description="Cytochrome c" evidence="6">
    <location>
        <begin position="193"/>
        <end position="308"/>
    </location>
</feature>
<dbReference type="PANTHER" id="PTHR35008:SF4">
    <property type="entry name" value="BLL4482 PROTEIN"/>
    <property type="match status" value="1"/>
</dbReference>
<evidence type="ECO:0000313" key="7">
    <source>
        <dbReference type="EMBL" id="OIN59729.1"/>
    </source>
</evidence>
<keyword evidence="5" id="KW-0472">Membrane</keyword>
<dbReference type="Gene3D" id="1.10.760.10">
    <property type="entry name" value="Cytochrome c-like domain"/>
    <property type="match status" value="2"/>
</dbReference>
<reference evidence="7 8" key="1">
    <citation type="submission" date="2016-10" db="EMBL/GenBank/DDBJ databases">
        <title>Arsenicibacter rosenii gen. nov., sp. nov., an efficient arsenic-methylating bacterium isolated from an arsenic-contaminated paddy soil.</title>
        <authorList>
            <person name="Huang K."/>
        </authorList>
    </citation>
    <scope>NUCLEOTIDE SEQUENCE [LARGE SCALE GENOMIC DNA]</scope>
    <source>
        <strain evidence="7 8">SM-1</strain>
    </source>
</reference>
<name>A0A1S2VLV8_9BACT</name>
<evidence type="ECO:0000256" key="4">
    <source>
        <dbReference type="PROSITE-ProRule" id="PRU00433"/>
    </source>
</evidence>
<evidence type="ECO:0000313" key="8">
    <source>
        <dbReference type="Proteomes" id="UP000181790"/>
    </source>
</evidence>
<organism evidence="7 8">
    <name type="scientific">Arsenicibacter rosenii</name>
    <dbReference type="NCBI Taxonomy" id="1750698"/>
    <lineage>
        <taxon>Bacteria</taxon>
        <taxon>Pseudomonadati</taxon>
        <taxon>Bacteroidota</taxon>
        <taxon>Cytophagia</taxon>
        <taxon>Cytophagales</taxon>
        <taxon>Spirosomataceae</taxon>
        <taxon>Arsenicibacter</taxon>
    </lineage>
</organism>
<gene>
    <name evidence="7" type="ORF">BLX24_07660</name>
</gene>
<proteinExistence type="predicted"/>
<dbReference type="EMBL" id="MORL01000003">
    <property type="protein sequence ID" value="OIN59729.1"/>
    <property type="molecule type" value="Genomic_DNA"/>
</dbReference>
<dbReference type="SUPFAM" id="SSF46626">
    <property type="entry name" value="Cytochrome c"/>
    <property type="match status" value="2"/>
</dbReference>
<comment type="caution">
    <text evidence="7">The sequence shown here is derived from an EMBL/GenBank/DDBJ whole genome shotgun (WGS) entry which is preliminary data.</text>
</comment>
<dbReference type="GO" id="GO:0020037">
    <property type="term" value="F:heme binding"/>
    <property type="evidence" value="ECO:0007669"/>
    <property type="project" value="InterPro"/>
</dbReference>
<dbReference type="PROSITE" id="PS51007">
    <property type="entry name" value="CYTC"/>
    <property type="match status" value="2"/>
</dbReference>
<keyword evidence="3 4" id="KW-0408">Iron</keyword>
<dbReference type="Pfam" id="PF00034">
    <property type="entry name" value="Cytochrom_C"/>
    <property type="match status" value="1"/>
</dbReference>
<evidence type="ECO:0000256" key="5">
    <source>
        <dbReference type="SAM" id="Phobius"/>
    </source>
</evidence>
<keyword evidence="2 4" id="KW-0479">Metal-binding</keyword>
<dbReference type="GO" id="GO:0046872">
    <property type="term" value="F:metal ion binding"/>
    <property type="evidence" value="ECO:0007669"/>
    <property type="project" value="UniProtKB-KW"/>
</dbReference>
<dbReference type="InterPro" id="IPR009056">
    <property type="entry name" value="Cyt_c-like_dom"/>
</dbReference>
<keyword evidence="1 4" id="KW-0349">Heme</keyword>
<dbReference type="RefSeq" id="WP_071502529.1">
    <property type="nucleotide sequence ID" value="NZ_MORL01000003.1"/>
</dbReference>
<dbReference type="OrthoDB" id="9809720at2"/>
<dbReference type="GO" id="GO:0009055">
    <property type="term" value="F:electron transfer activity"/>
    <property type="evidence" value="ECO:0007669"/>
    <property type="project" value="InterPro"/>
</dbReference>
<dbReference type="InterPro" id="IPR036909">
    <property type="entry name" value="Cyt_c-like_dom_sf"/>
</dbReference>
<sequence length="325" mass="36021">MKKAIRIVLWIIGLVAVIIFGIVGYIAGRGVPSYETQKLPDYHVDVTPARIERGAKIAQLLCIQCHRGEGAQLTGKLIADAPKDFGQIYSANITQDKEAGIGTWTDGELAFFLRTGIQRDGSYNPLMPKFPNMADEDLKSVIAWLHSDRIEVQPSKEEAPKTEYNFLIKALTNTVMKPYPYPQKAITIPDSTDRVAFGRYIANGMVGCYACHSADFKALNDIEPEKSLGFYGGGNPMLNLEGKLVPSANITFDDETGIGKKYTEEQFIKVVKQGARPDGSVTRYPMVPHITLTDYEVGSIYQYLRTIPKIRNKVVDPETGVIAQK</sequence>
<keyword evidence="8" id="KW-1185">Reference proteome</keyword>
<protein>
    <submittedName>
        <fullName evidence="7">Cytochrome c</fullName>
    </submittedName>
</protein>
<dbReference type="InterPro" id="IPR051459">
    <property type="entry name" value="Cytochrome_c-type_DH"/>
</dbReference>
<keyword evidence="5" id="KW-1133">Transmembrane helix</keyword>
<keyword evidence="5" id="KW-0812">Transmembrane</keyword>
<dbReference type="AlphaFoldDB" id="A0A1S2VLV8"/>
<accession>A0A1S2VLV8</accession>